<dbReference type="Proteomes" id="UP001057452">
    <property type="component" value="Chromosome 3"/>
</dbReference>
<gene>
    <name evidence="1" type="ORF">KUCAC02_002258</name>
</gene>
<dbReference type="EMBL" id="CM043787">
    <property type="protein sequence ID" value="KAI4830642.1"/>
    <property type="molecule type" value="Genomic_DNA"/>
</dbReference>
<protein>
    <submittedName>
        <fullName evidence="1">Uncharacterized protein</fullName>
    </submittedName>
</protein>
<organism evidence="1 2">
    <name type="scientific">Chaenocephalus aceratus</name>
    <name type="common">Blackfin icefish</name>
    <name type="synonym">Chaenichthys aceratus</name>
    <dbReference type="NCBI Taxonomy" id="36190"/>
    <lineage>
        <taxon>Eukaryota</taxon>
        <taxon>Metazoa</taxon>
        <taxon>Chordata</taxon>
        <taxon>Craniata</taxon>
        <taxon>Vertebrata</taxon>
        <taxon>Euteleostomi</taxon>
        <taxon>Actinopterygii</taxon>
        <taxon>Neopterygii</taxon>
        <taxon>Teleostei</taxon>
        <taxon>Neoteleostei</taxon>
        <taxon>Acanthomorphata</taxon>
        <taxon>Eupercaria</taxon>
        <taxon>Perciformes</taxon>
        <taxon>Notothenioidei</taxon>
        <taxon>Channichthyidae</taxon>
        <taxon>Chaenocephalus</taxon>
    </lineage>
</organism>
<proteinExistence type="predicted"/>
<comment type="caution">
    <text evidence="1">The sequence shown here is derived from an EMBL/GenBank/DDBJ whole genome shotgun (WGS) entry which is preliminary data.</text>
</comment>
<keyword evidence="2" id="KW-1185">Reference proteome</keyword>
<accession>A0ACB9XU85</accession>
<reference evidence="1" key="1">
    <citation type="submission" date="2022-05" db="EMBL/GenBank/DDBJ databases">
        <title>Chromosome-level genome of Chaenocephalus aceratus.</title>
        <authorList>
            <person name="Park H."/>
        </authorList>
    </citation>
    <scope>NUCLEOTIDE SEQUENCE</scope>
    <source>
        <strain evidence="1">KU_202001</strain>
    </source>
</reference>
<evidence type="ECO:0000313" key="2">
    <source>
        <dbReference type="Proteomes" id="UP001057452"/>
    </source>
</evidence>
<evidence type="ECO:0000313" key="1">
    <source>
        <dbReference type="EMBL" id="KAI4830642.1"/>
    </source>
</evidence>
<sequence>MGSRRTTARASFGSGGSSSGEDMRANSRPNGCSYISNVRPENRSTLCSMMAQLTEETQPSFELTLKSKAVSEKCNVKFSCVVTGNPTPQITWYKDDVQLDRYCGLPKYEIFRNGNNYSLHIYNCTVEDAAIYQASASNTKGIVSCSGVLEVGEMNEYKIHQRYFAKVKQKADNKRKEVEGKENQEPIRTISPDRTARKRRSIMDTFLSTPSSLEDEGNEESKQALTEQTEARLHEATVKEMEEKSVPITNGTVSAVSNGQTVSENGNKSGANIYDSAPKSFTAPQTKTPFVRKKIKMSNSAQEERAPEERTAKEENITPVVLACTESVQFKGISEEFMEVENIVSSSVVDSVPRKMAQGHQKSEEVLLADRHSKNESVRVEVAVPSKKEQLCLLKKEQLIASAPPAAPTSTGHNVSGAKGKKDAKLEKEAGRNNPEKILEMQKRIPSITSKQRQSSPTAPPRKHRNLVKGNMSKIEPQTVMDVDKKSNTSIAGSLARKEIEAINAPCESTSASPQRPCEQAGDKSSLKETGPCQKKMSVSQPAQLNEVKQVHTKRNRNDAPVSLELPHNRMDMPRPQKTPSERKTTTDDIQTPSAHCGVQVAIGKMTQDTWDHSRGSNESHTVLITDVQKSPFKSTSGCNVSSSVEQSQADTAIQTVEGTEIQVDEKVKHNEAGKLLAQSDSMAPNEKIDEMETERPTLHMTEHTGTEKPKDAADKDSDVRVGDASNKETENNEHLLKMAEETSSALQNLKSFIIEPAIQLLTKSPGKANISELQLKDLQVIQEPVTKIISVAELLRSQLKALDATLANSVTTIPVHASVLLGPATAVTEKCEEIKEKDRKPEVEKSMSDRKSETHDDKPLRTIKETLTEIYNLLNEENQGELSPPVQALQKPLSTPPISAVDTGTTKETTGLHSDNKYNESVMDICQELAASTLVPLKECPVVSVCGSENYKHEFPLSTSNDEPTKRLPSGTVGLETGTPLVVKPIKASSQESIITVLENAKGKPVDGKDMGVIPKLTVESKPDSQTKKTILETEEHNTTNCSLQSEKVPTKSELGTDTKENNINIIQQDSSMVKEVRRTDSLGSLTPQASPLLKRRDCVSPIPSATPQELASGARRKILVPKTKSEEASEATAPVDIQTQKKEGPAESNRLSVSPVTLSTSPSMSRRSPLLQIPGEQTPPTEKRSPLVSRRKMVSETLAPSQPPKEEIHTQKTDGKPAEKDKHDPFKAPQVIRKIRGESFADASGHLKLWCQFFNILSDSTIKWYKNEEGIAQIKRNAGDETQVNLAIVQASCIDSGVYGCTITNEYGTDSTDFLLSADVLAGMSLREDLGVGEEIEMTPMIFSKGVADSGAWGNKFFGRIMMQESHIGKGCSHKVWRAKVIYGLEPVFESGNTCIIKGLNPIAYGGKAESCLIDRNLDIVKQECKIQNLVREYCKIFSAEARVIENFGPLLEVLPVYLMYRPANTVPYATVEADLTGVYQKYSVLDDAGRLDTKSGSEAGQKCCALQHWIFQWTSGNLLISRIEGVDTKITNVGISIKSTGHHGLPVEGNPKVFEQFVSQHQCNYFCGLLSLRSLKIMDSLLTPTKPKGTKSPLLQRKMAGGSNSPQTGRKAAGSPRLPRKTEQDGRNTPTKQKAADMPIAVKVE</sequence>
<name>A0ACB9XU85_CHAAC</name>